<organism evidence="1 2">
    <name type="scientific">Hygrophoropsis aurantiaca</name>
    <dbReference type="NCBI Taxonomy" id="72124"/>
    <lineage>
        <taxon>Eukaryota</taxon>
        <taxon>Fungi</taxon>
        <taxon>Dikarya</taxon>
        <taxon>Basidiomycota</taxon>
        <taxon>Agaricomycotina</taxon>
        <taxon>Agaricomycetes</taxon>
        <taxon>Agaricomycetidae</taxon>
        <taxon>Boletales</taxon>
        <taxon>Coniophorineae</taxon>
        <taxon>Hygrophoropsidaceae</taxon>
        <taxon>Hygrophoropsis</taxon>
    </lineage>
</organism>
<accession>A0ACB7ZU85</accession>
<keyword evidence="2" id="KW-1185">Reference proteome</keyword>
<dbReference type="Proteomes" id="UP000790377">
    <property type="component" value="Unassembled WGS sequence"/>
</dbReference>
<evidence type="ECO:0000313" key="2">
    <source>
        <dbReference type="Proteomes" id="UP000790377"/>
    </source>
</evidence>
<reference evidence="1" key="1">
    <citation type="journal article" date="2021" name="New Phytol.">
        <title>Evolutionary innovations through gain and loss of genes in the ectomycorrhizal Boletales.</title>
        <authorList>
            <person name="Wu G."/>
            <person name="Miyauchi S."/>
            <person name="Morin E."/>
            <person name="Kuo A."/>
            <person name="Drula E."/>
            <person name="Varga T."/>
            <person name="Kohler A."/>
            <person name="Feng B."/>
            <person name="Cao Y."/>
            <person name="Lipzen A."/>
            <person name="Daum C."/>
            <person name="Hundley H."/>
            <person name="Pangilinan J."/>
            <person name="Johnson J."/>
            <person name="Barry K."/>
            <person name="LaButti K."/>
            <person name="Ng V."/>
            <person name="Ahrendt S."/>
            <person name="Min B."/>
            <person name="Choi I.G."/>
            <person name="Park H."/>
            <person name="Plett J.M."/>
            <person name="Magnuson J."/>
            <person name="Spatafora J.W."/>
            <person name="Nagy L.G."/>
            <person name="Henrissat B."/>
            <person name="Grigoriev I.V."/>
            <person name="Yang Z.L."/>
            <person name="Xu J."/>
            <person name="Martin F.M."/>
        </authorList>
    </citation>
    <scope>NUCLEOTIDE SEQUENCE</scope>
    <source>
        <strain evidence="1">ATCC 28755</strain>
    </source>
</reference>
<protein>
    <submittedName>
        <fullName evidence="1">Uncharacterized protein</fullName>
    </submittedName>
</protein>
<sequence length="637" mass="71901">MENRGISFQKSIEKAISGSVEHVEFLSSSAKDPALRRVILPIFIDHLNPALIPKQIIPETTNVINLAKWSLLGIIQLGAGLLESEEQVFDPVVKNWARLYPWIPFFYRNFLADLSVARTQLNSPVSISHAAKITIGFLGVLYDKFPSVHPRITNMPALRTTIMGIWILATDLQHQDIAVGHASQSSAGALSFLRETINRVVAYCLGSNATIAIFPAFVAAAGGISVVVVTTLKYLRLFRKEVEGSASKDQPLLMHSSWLRYTADFAQITQILLNVSKREETAREEFISRGSVHIMASILAQLRPKLPYDPFDDTYPRGYEYILYATLESDDSVSVLCEALEARILETILQAGHIESKHTPYHRRDQDSSDVALLSQLPHLLMHTKVLRVAAKSLSWIKSQDIERHARHDKILLSAWDNVKGAVARYLQTEKRLRSIKRPIYESACGGDQECISRDETSPELYRCSGCLTVKYCSRHCQRADWKRRHRYHCPLVRLAIGTYASHDIRRNIPMIVAIETEERIPENASFARVFDGARIAPDDYGELVAELDLTVYPFIHSVNPLGRYRNILVKAQYEEILHMLRSTSSGIFDIVKLRQGNTVHYLLSPGTLLKDIFDWPPTEVTFPTFRSLLLSTSTTP</sequence>
<evidence type="ECO:0000313" key="1">
    <source>
        <dbReference type="EMBL" id="KAH7904358.1"/>
    </source>
</evidence>
<name>A0ACB7ZU85_9AGAM</name>
<dbReference type="EMBL" id="MU268505">
    <property type="protein sequence ID" value="KAH7904358.1"/>
    <property type="molecule type" value="Genomic_DNA"/>
</dbReference>
<proteinExistence type="predicted"/>
<gene>
    <name evidence="1" type="ORF">BJ138DRAFT_927642</name>
</gene>
<comment type="caution">
    <text evidence="1">The sequence shown here is derived from an EMBL/GenBank/DDBJ whole genome shotgun (WGS) entry which is preliminary data.</text>
</comment>